<evidence type="ECO:0000313" key="4">
    <source>
        <dbReference type="Proteomes" id="UP000778578"/>
    </source>
</evidence>
<evidence type="ECO:0000256" key="2">
    <source>
        <dbReference type="SAM" id="Phobius"/>
    </source>
</evidence>
<protein>
    <submittedName>
        <fullName evidence="3">Uncharacterized protein</fullName>
    </submittedName>
</protein>
<name>A0ABS7QDQ3_9ACTN</name>
<dbReference type="RefSeq" id="WP_222966511.1">
    <property type="nucleotide sequence ID" value="NZ_JAINZZ010000039.1"/>
</dbReference>
<proteinExistence type="predicted"/>
<reference evidence="3 4" key="1">
    <citation type="submission" date="2021-08" db="EMBL/GenBank/DDBJ databases">
        <title>WGS of actinomycetes from Thailand.</title>
        <authorList>
            <person name="Thawai C."/>
        </authorList>
    </citation>
    <scope>NUCLEOTIDE SEQUENCE [LARGE SCALE GENOMIC DNA]</scope>
    <source>
        <strain evidence="3 4">PLK6-54</strain>
    </source>
</reference>
<dbReference type="EMBL" id="JAINZZ010000039">
    <property type="protein sequence ID" value="MBY8880951.1"/>
    <property type="molecule type" value="Genomic_DNA"/>
</dbReference>
<keyword evidence="4" id="KW-1185">Reference proteome</keyword>
<keyword evidence="2" id="KW-0472">Membrane</keyword>
<gene>
    <name evidence="3" type="ORF">K7862_25415</name>
</gene>
<sequence length="304" mass="31774">MSQDTPVPAAAPPPLPEPPLIPPPPPVTPAPVSPAQGESSPAAGAFGDIPAAPGEVDGAAASDETVPAAPRRRRGRTTLLIACAAVLGVLGGGGLGYRIQQQRTPTPLPPLTGTVLAQPKGAGVAPKPLPASQDRAAVFDSNLLAQLVPTPEGAKEDDRDWESLADYAENFTKPDGAFMEFAANDFRRAATASWTQSGHDTEVSVELVQFRDEAAPYAPGEISSWTTFDDDDEHLGDSHDVPGTMDGKVWGSAKAEHKSGYLPMYYATGLARVGNVIAEVDVNSLKPVKASTVMSVLTKQLERL</sequence>
<keyword evidence="2" id="KW-0812">Transmembrane</keyword>
<feature type="transmembrane region" description="Helical" evidence="2">
    <location>
        <begin position="79"/>
        <end position="99"/>
    </location>
</feature>
<dbReference type="Proteomes" id="UP000778578">
    <property type="component" value="Unassembled WGS sequence"/>
</dbReference>
<keyword evidence="2" id="KW-1133">Transmembrane helix</keyword>
<feature type="region of interest" description="Disordered" evidence="1">
    <location>
        <begin position="1"/>
        <end position="72"/>
    </location>
</feature>
<evidence type="ECO:0000256" key="1">
    <source>
        <dbReference type="SAM" id="MobiDB-lite"/>
    </source>
</evidence>
<evidence type="ECO:0000313" key="3">
    <source>
        <dbReference type="EMBL" id="MBY8880951.1"/>
    </source>
</evidence>
<feature type="compositionally biased region" description="Pro residues" evidence="1">
    <location>
        <begin position="9"/>
        <end position="32"/>
    </location>
</feature>
<accession>A0ABS7QDQ3</accession>
<organism evidence="3 4">
    <name type="scientific">Actinacidiphila acidipaludis</name>
    <dbReference type="NCBI Taxonomy" id="2873382"/>
    <lineage>
        <taxon>Bacteria</taxon>
        <taxon>Bacillati</taxon>
        <taxon>Actinomycetota</taxon>
        <taxon>Actinomycetes</taxon>
        <taxon>Kitasatosporales</taxon>
        <taxon>Streptomycetaceae</taxon>
        <taxon>Actinacidiphila</taxon>
    </lineage>
</organism>
<comment type="caution">
    <text evidence="3">The sequence shown here is derived from an EMBL/GenBank/DDBJ whole genome shotgun (WGS) entry which is preliminary data.</text>
</comment>